<dbReference type="InterPro" id="IPR036134">
    <property type="entry name" value="Crypto/Photolyase_FAD-like_sf"/>
</dbReference>
<keyword evidence="1" id="KW-0456">Lyase</keyword>
<dbReference type="GO" id="GO:0016829">
    <property type="term" value="F:lyase activity"/>
    <property type="evidence" value="ECO:0007669"/>
    <property type="project" value="UniProtKB-KW"/>
</dbReference>
<dbReference type="InterPro" id="IPR007357">
    <property type="entry name" value="PhrB-like"/>
</dbReference>
<dbReference type="PANTHER" id="PTHR38657:SF1">
    <property type="entry name" value="SLR1343 PROTEIN"/>
    <property type="match status" value="1"/>
</dbReference>
<dbReference type="OrthoDB" id="5288100at2"/>
<accession>A0A1H9NPT8</accession>
<protein>
    <submittedName>
        <fullName evidence="1">Deoxyribodipyrimidine photolyase-related protein</fullName>
    </submittedName>
</protein>
<dbReference type="InterPro" id="IPR014729">
    <property type="entry name" value="Rossmann-like_a/b/a_fold"/>
</dbReference>
<organism evidence="1 2">
    <name type="scientific">Flavobacterium frigoris</name>
    <dbReference type="NCBI Taxonomy" id="229204"/>
    <lineage>
        <taxon>Bacteria</taxon>
        <taxon>Pseudomonadati</taxon>
        <taxon>Bacteroidota</taxon>
        <taxon>Flavobacteriia</taxon>
        <taxon>Flavobacteriales</taxon>
        <taxon>Flavobacteriaceae</taxon>
        <taxon>Flavobacterium</taxon>
    </lineage>
</organism>
<dbReference type="SUPFAM" id="SSF48173">
    <property type="entry name" value="Cryptochrome/photolyase FAD-binding domain"/>
    <property type="match status" value="1"/>
</dbReference>
<dbReference type="Gene3D" id="1.10.579.10">
    <property type="entry name" value="DNA Cyclobutane Dipyrimidine Photolyase, subunit A, domain 3"/>
    <property type="match status" value="1"/>
</dbReference>
<dbReference type="Gene3D" id="1.25.40.80">
    <property type="match status" value="1"/>
</dbReference>
<reference evidence="2" key="1">
    <citation type="submission" date="2016-10" db="EMBL/GenBank/DDBJ databases">
        <authorList>
            <person name="Varghese N."/>
            <person name="Submissions S."/>
        </authorList>
    </citation>
    <scope>NUCLEOTIDE SEQUENCE [LARGE SCALE GENOMIC DNA]</scope>
    <source>
        <strain evidence="2">DSM 15719</strain>
    </source>
</reference>
<gene>
    <name evidence="1" type="ORF">SAMN05444355_11150</name>
</gene>
<dbReference type="EMBL" id="FOFZ01000011">
    <property type="protein sequence ID" value="SER38044.1"/>
    <property type="molecule type" value="Genomic_DNA"/>
</dbReference>
<dbReference type="Pfam" id="PF04244">
    <property type="entry name" value="DPRP"/>
    <property type="match status" value="1"/>
</dbReference>
<dbReference type="AlphaFoldDB" id="A0A1H9NPT8"/>
<dbReference type="InterPro" id="IPR052551">
    <property type="entry name" value="UV-DNA_repair_photolyase"/>
</dbReference>
<dbReference type="Gene3D" id="1.10.10.1710">
    <property type="entry name" value="Deoxyribodipyrimidine photolyase-related"/>
    <property type="match status" value="1"/>
</dbReference>
<dbReference type="Gene3D" id="3.40.50.620">
    <property type="entry name" value="HUPs"/>
    <property type="match status" value="1"/>
</dbReference>
<dbReference type="PANTHER" id="PTHR38657">
    <property type="entry name" value="SLR1343 PROTEIN"/>
    <property type="match status" value="1"/>
</dbReference>
<sequence length="521" mass="61045">MINVEATEKMSNKTLRLVLGDQLNSNHSWFKAVDDSVTYVMMEIRTETDYASHHIQKVVGIFSAMRSFSKELKLNKHNIIYINLVDVNNLQSFENNIENLISKHNFTHFEYQLPDEFRVDEALKNLCKVIAISSSIADSEHFFTTRNELEHFFEGKKTFVMENFYRMLRKKHNVLMEGNQPLTGKWNYDSDNRKKLPKNHKPTPPLVFNNTVSEVLDEINKTDIKTIGNIDAVNFVWPINREQSLQLLDFFLVECLPLFGSYQDAMSSNEWSLYHSRLSFSMNLKMISPQEVIDKAIKEWESRPNEIEYNQLEGFVRQIIGWREYMRGIYWLKMPEYASMNFFNNQEKLPDWFWTGNTKMNCLKDAINQSLNFAYAHHIQRLMITGNFALLAGIHPDELDAWYLGIYIDAIEWVEITNTRGMSQFADGGIVGTKPYVSSASYINKMSHYCGSCFYNKQLKTGEKACPFNSLYWNFYDKNEDKLAKNPRIGMMYNVWKKMEPEAKAALLEQADYYLKKINEL</sequence>
<keyword evidence="2" id="KW-1185">Reference proteome</keyword>
<name>A0A1H9NPT8_FLAFI</name>
<evidence type="ECO:0000313" key="1">
    <source>
        <dbReference type="EMBL" id="SER38044.1"/>
    </source>
</evidence>
<dbReference type="Proteomes" id="UP000183658">
    <property type="component" value="Unassembled WGS sequence"/>
</dbReference>
<evidence type="ECO:0000313" key="2">
    <source>
        <dbReference type="Proteomes" id="UP000183658"/>
    </source>
</evidence>
<proteinExistence type="predicted"/>